<dbReference type="SUPFAM" id="SSF55331">
    <property type="entry name" value="Tautomerase/MIF"/>
    <property type="match status" value="1"/>
</dbReference>
<evidence type="ECO:0000256" key="6">
    <source>
        <dbReference type="ARBA" id="ARBA00036735"/>
    </source>
</evidence>
<reference evidence="13 14" key="1">
    <citation type="submission" date="2016-03" db="EMBL/GenBank/DDBJ databases">
        <title>Comparative genomics of the ectomycorrhizal sister species Rhizopogon vinicolor and Rhizopogon vesiculosus (Basidiomycota: Boletales) reveals a divergence of the mating type B locus.</title>
        <authorList>
            <person name="Mujic A.B."/>
            <person name="Kuo A."/>
            <person name="Tritt A."/>
            <person name="Lipzen A."/>
            <person name="Chen C."/>
            <person name="Johnson J."/>
            <person name="Sharma A."/>
            <person name="Barry K."/>
            <person name="Grigoriev I.V."/>
            <person name="Spatafora J.W."/>
        </authorList>
    </citation>
    <scope>NUCLEOTIDE SEQUENCE [LARGE SCALE GENOMIC DNA]</scope>
    <source>
        <strain evidence="13 14">AM-OR11-056</strain>
    </source>
</reference>
<evidence type="ECO:0000256" key="2">
    <source>
        <dbReference type="ARBA" id="ARBA00005851"/>
    </source>
</evidence>
<proteinExistence type="inferred from homology"/>
<dbReference type="Gene3D" id="3.30.429.10">
    <property type="entry name" value="Macrophage Migration Inhibitory Factor"/>
    <property type="match status" value="1"/>
</dbReference>
<sequence>MSAVLHGTRHLRQGIGGTKHYAPGVGPARSLHVSASALPLRTPQLPSTAQRIFTNSRNLVSRFFAHLITPGLVHHVPVTVPSRSLVRPAHFHSTAQSVKASYSLPVRNALYRPLSVPRLPHPPLIPGHVANVGLGTARSFHSARPIFQNVVDNVPIATRALWEAEWEFKAKKKEELRLRKAEKNTTLRKTKEMLKPKQKPVVYETPTEFNNSELDHYLPQPALPQVMTYLQVPLAPTPTARLPLSAQSAAGISALHPLLPVSDIAATHRMHRNHSLRVSTLFSRLDAADVWANPGVKVDAYAFGPASADSHSSDKQCTVLRVTFAGWTAAQVRSVIGESGQGWCDLQEVYSETMSNCSQMSAIDDENFSFSPQSVASSLEFDSASVSELDFDTDAEEDSDLELESDDWDLGPGLTPSPDIQDHFILPKLDFSSSFAQVASHTQSPALPPEIILCTASELAAESANGSSPISLSSFSPNSLSGRDIDAAYPFRPVTQSEMERSWVGIGMGLSSSFTERLDEFDSEEATKAFVHEFSKFCATTIGKDEKIFNVNFLHNPYLAFGGTFDPALMLHVTSLHNVNAENSLVWSKAFAEFLQEKLGVPSERGYMAFVDPGADFAGFRGTTIAELRRVNAAK</sequence>
<evidence type="ECO:0000256" key="9">
    <source>
        <dbReference type="ARBA" id="ARBA00039086"/>
    </source>
</evidence>
<dbReference type="Pfam" id="PF01187">
    <property type="entry name" value="MIF"/>
    <property type="match status" value="1"/>
</dbReference>
<evidence type="ECO:0000313" key="14">
    <source>
        <dbReference type="Proteomes" id="UP000183567"/>
    </source>
</evidence>
<accession>A0A1J8QKN4</accession>
<dbReference type="GO" id="GO:0050178">
    <property type="term" value="F:phenylpyruvate tautomerase activity"/>
    <property type="evidence" value="ECO:0007669"/>
    <property type="project" value="UniProtKB-EC"/>
</dbReference>
<organism evidence="13 14">
    <name type="scientific">Rhizopogon vesiculosus</name>
    <dbReference type="NCBI Taxonomy" id="180088"/>
    <lineage>
        <taxon>Eukaryota</taxon>
        <taxon>Fungi</taxon>
        <taxon>Dikarya</taxon>
        <taxon>Basidiomycota</taxon>
        <taxon>Agaricomycotina</taxon>
        <taxon>Agaricomycetes</taxon>
        <taxon>Agaricomycetidae</taxon>
        <taxon>Boletales</taxon>
        <taxon>Suillineae</taxon>
        <taxon>Rhizopogonaceae</taxon>
        <taxon>Rhizopogon</taxon>
    </lineage>
</organism>
<comment type="catalytic activity">
    <reaction evidence="6">
        <text>3-phenylpyruvate = enol-phenylpyruvate</text>
        <dbReference type="Rhea" id="RHEA:17097"/>
        <dbReference type="ChEBI" id="CHEBI:16815"/>
        <dbReference type="ChEBI" id="CHEBI:18005"/>
        <dbReference type="EC" id="5.3.2.1"/>
    </reaction>
</comment>
<comment type="caution">
    <text evidence="13">The sequence shown here is derived from an EMBL/GenBank/DDBJ whole genome shotgun (WGS) entry which is preliminary data.</text>
</comment>
<evidence type="ECO:0000313" key="13">
    <source>
        <dbReference type="EMBL" id="OJA21525.1"/>
    </source>
</evidence>
<dbReference type="EC" id="5.3.3.12" evidence="8"/>
<dbReference type="AlphaFoldDB" id="A0A1J8QKN4"/>
<name>A0A1J8QKN4_9AGAM</name>
<dbReference type="PANTHER" id="PTHR11954:SF6">
    <property type="entry name" value="MACROPHAGE MIGRATION INHIBITORY FACTOR"/>
    <property type="match status" value="1"/>
</dbReference>
<evidence type="ECO:0000256" key="4">
    <source>
        <dbReference type="ARBA" id="ARBA00022525"/>
    </source>
</evidence>
<evidence type="ECO:0000256" key="12">
    <source>
        <dbReference type="ARBA" id="ARBA00042730"/>
    </source>
</evidence>
<evidence type="ECO:0000256" key="10">
    <source>
        <dbReference type="ARBA" id="ARBA00041631"/>
    </source>
</evidence>
<keyword evidence="3" id="KW-0202">Cytokine</keyword>
<comment type="catalytic activity">
    <reaction evidence="7">
        <text>L-dopachrome = 5,6-dihydroxyindole-2-carboxylate</text>
        <dbReference type="Rhea" id="RHEA:13041"/>
        <dbReference type="ChEBI" id="CHEBI:16875"/>
        <dbReference type="ChEBI" id="CHEBI:57509"/>
        <dbReference type="EC" id="5.3.3.12"/>
    </reaction>
</comment>
<dbReference type="STRING" id="180088.A0A1J8QKN4"/>
<dbReference type="OrthoDB" id="2585251at2759"/>
<keyword evidence="4" id="KW-0964">Secreted</keyword>
<dbReference type="InterPro" id="IPR001398">
    <property type="entry name" value="Macrophage_inhib_fac"/>
</dbReference>
<evidence type="ECO:0000256" key="1">
    <source>
        <dbReference type="ARBA" id="ARBA00004613"/>
    </source>
</evidence>
<keyword evidence="5" id="KW-0413">Isomerase</keyword>
<evidence type="ECO:0000256" key="8">
    <source>
        <dbReference type="ARBA" id="ARBA00038932"/>
    </source>
</evidence>
<comment type="similarity">
    <text evidence="2">Belongs to the MIF family.</text>
</comment>
<gene>
    <name evidence="13" type="ORF">AZE42_01800</name>
</gene>
<evidence type="ECO:0000256" key="5">
    <source>
        <dbReference type="ARBA" id="ARBA00023235"/>
    </source>
</evidence>
<evidence type="ECO:0000256" key="11">
    <source>
        <dbReference type="ARBA" id="ARBA00041912"/>
    </source>
</evidence>
<dbReference type="Proteomes" id="UP000183567">
    <property type="component" value="Unassembled WGS sequence"/>
</dbReference>
<dbReference type="GO" id="GO:0005615">
    <property type="term" value="C:extracellular space"/>
    <property type="evidence" value="ECO:0007669"/>
    <property type="project" value="UniProtKB-KW"/>
</dbReference>
<comment type="subcellular location">
    <subcellularLocation>
        <location evidence="1">Secreted</location>
    </subcellularLocation>
</comment>
<protein>
    <recommendedName>
        <fullName evidence="12">L-dopachrome isomerase</fullName>
        <ecNumber evidence="9">5.3.2.1</ecNumber>
        <ecNumber evidence="8">5.3.3.12</ecNumber>
    </recommendedName>
    <alternativeName>
        <fullName evidence="10">L-dopachrome tautomerase</fullName>
    </alternativeName>
    <alternativeName>
        <fullName evidence="11">Phenylpyruvate tautomerase</fullName>
    </alternativeName>
</protein>
<keyword evidence="14" id="KW-1185">Reference proteome</keyword>
<dbReference type="PANTHER" id="PTHR11954">
    <property type="entry name" value="D-DOPACHROME DECARBOXYLASE"/>
    <property type="match status" value="1"/>
</dbReference>
<evidence type="ECO:0000256" key="7">
    <source>
        <dbReference type="ARBA" id="ARBA00036823"/>
    </source>
</evidence>
<evidence type="ECO:0000256" key="3">
    <source>
        <dbReference type="ARBA" id="ARBA00022514"/>
    </source>
</evidence>
<dbReference type="EC" id="5.3.2.1" evidence="9"/>
<dbReference type="EMBL" id="LVVM01000096">
    <property type="protein sequence ID" value="OJA21525.1"/>
    <property type="molecule type" value="Genomic_DNA"/>
</dbReference>
<dbReference type="GO" id="GO:0004167">
    <property type="term" value="F:dopachrome isomerase activity"/>
    <property type="evidence" value="ECO:0007669"/>
    <property type="project" value="UniProtKB-EC"/>
</dbReference>
<dbReference type="InterPro" id="IPR014347">
    <property type="entry name" value="Tautomerase/MIF_sf"/>
</dbReference>